<dbReference type="VEuPathDB" id="FungiDB:BDEG_22732"/>
<protein>
    <recommendedName>
        <fullName evidence="6">Brix domain-containing protein</fullName>
    </recommendedName>
</protein>
<dbReference type="OrthoDB" id="1638493at2759"/>
<evidence type="ECO:0000256" key="2">
    <source>
        <dbReference type="ARBA" id="ARBA00006369"/>
    </source>
</evidence>
<evidence type="ECO:0000256" key="5">
    <source>
        <dbReference type="SAM" id="MobiDB-lite"/>
    </source>
</evidence>
<dbReference type="PANTHER" id="PTHR13634">
    <property type="entry name" value="RIBOSOME BIOGENESIS PROTEIN BRIX"/>
    <property type="match status" value="1"/>
</dbReference>
<feature type="compositionally biased region" description="Basic and acidic residues" evidence="5">
    <location>
        <begin position="16"/>
        <end position="26"/>
    </location>
</feature>
<gene>
    <name evidence="7" type="ORF">BDEG_22732</name>
</gene>
<evidence type="ECO:0000313" key="7">
    <source>
        <dbReference type="EMBL" id="OAJ38833.1"/>
    </source>
</evidence>
<dbReference type="AlphaFoldDB" id="A0A177WFN3"/>
<evidence type="ECO:0000256" key="3">
    <source>
        <dbReference type="ARBA" id="ARBA00022517"/>
    </source>
</evidence>
<reference evidence="7 8" key="2">
    <citation type="submission" date="2016-05" db="EMBL/GenBank/DDBJ databases">
        <title>Lineage-specific infection strategies underlie the spectrum of fungal disease in amphibians.</title>
        <authorList>
            <person name="Cuomo C.A."/>
            <person name="Farrer R.A."/>
            <person name="James T."/>
            <person name="Longcore J."/>
            <person name="Birren B."/>
        </authorList>
    </citation>
    <scope>NUCLEOTIDE SEQUENCE [LARGE SCALE GENOMIC DNA]</scope>
    <source>
        <strain evidence="7 8">JEL423</strain>
    </source>
</reference>
<sequence length="390" mass="44781">MGKPTKPQILNQTTRDMVETSRETARKVALNASKKVLSKRNSDKDHLDSDNDDTSFKRPKRELVSIQASHDDHDDEENDDSEDVSDEDSDDESEESDDGEEVDDDNASSLRRHTKSLAASMSAQSGRKALLSKHIQKQLEQKLIEQQYRHLMNEMHTLLPHSKKDAKLDSKSHLEDLNELAELNNCNNCLYFEVRKHQDMYLWMSKTPNGPSVKFMVRNVHTMDELKMTGNCLKGSRPVLSFDKTFDLEPHLQLLKEMFTQTFAVPRTSRKIKPFIDHIMSFSILDNKIWLRNFQIIEKIPEKGLSKEPEISLVEIGPRCVLDIIRIFDGSFGGSTLYENTLFVSPNELRRNIKAEINAKHQGKAIAQEEREKKKLHNLPAPDPMADVFI</sequence>
<dbReference type="SMART" id="SM00879">
    <property type="entry name" value="Brix"/>
    <property type="match status" value="1"/>
</dbReference>
<dbReference type="PANTHER" id="PTHR13634:SF0">
    <property type="entry name" value="RIBOSOME BIOGENESIS PROTEIN BRX1 HOMOLOG"/>
    <property type="match status" value="1"/>
</dbReference>
<reference evidence="7 8" key="1">
    <citation type="submission" date="2006-10" db="EMBL/GenBank/DDBJ databases">
        <title>The Genome Sequence of Batrachochytrium dendrobatidis JEL423.</title>
        <authorList>
            <consortium name="The Broad Institute Genome Sequencing Platform"/>
            <person name="Birren B."/>
            <person name="Lander E."/>
            <person name="Galagan J."/>
            <person name="Cuomo C."/>
            <person name="Devon K."/>
            <person name="Jaffe D."/>
            <person name="Butler J."/>
            <person name="Alvarez P."/>
            <person name="Gnerre S."/>
            <person name="Grabherr M."/>
            <person name="Kleber M."/>
            <person name="Mauceli E."/>
            <person name="Brockman W."/>
            <person name="Young S."/>
            <person name="LaButti K."/>
            <person name="Sykes S."/>
            <person name="DeCaprio D."/>
            <person name="Crawford M."/>
            <person name="Koehrsen M."/>
            <person name="Engels R."/>
            <person name="Montgomery P."/>
            <person name="Pearson M."/>
            <person name="Howarth C."/>
            <person name="Larson L."/>
            <person name="White J."/>
            <person name="O'Leary S."/>
            <person name="Kodira C."/>
            <person name="Zeng Q."/>
            <person name="Yandava C."/>
            <person name="Alvarado L."/>
            <person name="Longcore J."/>
            <person name="James T."/>
        </authorList>
    </citation>
    <scope>NUCLEOTIDE SEQUENCE [LARGE SCALE GENOMIC DNA]</scope>
    <source>
        <strain evidence="7 8">JEL423</strain>
    </source>
</reference>
<dbReference type="InterPro" id="IPR026532">
    <property type="entry name" value="BRX1"/>
</dbReference>
<evidence type="ECO:0000313" key="8">
    <source>
        <dbReference type="Proteomes" id="UP000077115"/>
    </source>
</evidence>
<dbReference type="STRING" id="403673.A0A177WFN3"/>
<dbReference type="Proteomes" id="UP000077115">
    <property type="component" value="Unassembled WGS sequence"/>
</dbReference>
<dbReference type="GO" id="GO:0005730">
    <property type="term" value="C:nucleolus"/>
    <property type="evidence" value="ECO:0007669"/>
    <property type="project" value="UniProtKB-SubCell"/>
</dbReference>
<dbReference type="PROSITE" id="PS50833">
    <property type="entry name" value="BRIX"/>
    <property type="match status" value="1"/>
</dbReference>
<feature type="compositionally biased region" description="Acidic residues" evidence="5">
    <location>
        <begin position="73"/>
        <end position="106"/>
    </location>
</feature>
<dbReference type="InterPro" id="IPR007109">
    <property type="entry name" value="Brix"/>
</dbReference>
<name>A0A177WFN3_BATDL</name>
<dbReference type="SUPFAM" id="SSF52954">
    <property type="entry name" value="Class II aaRS ABD-related"/>
    <property type="match status" value="1"/>
</dbReference>
<comment type="similarity">
    <text evidence="2">Belongs to the BRX1 family.</text>
</comment>
<feature type="compositionally biased region" description="Basic and acidic residues" evidence="5">
    <location>
        <begin position="40"/>
        <end position="49"/>
    </location>
</feature>
<feature type="domain" description="Brix" evidence="6">
    <location>
        <begin position="134"/>
        <end position="333"/>
    </location>
</feature>
<evidence type="ECO:0000259" key="6">
    <source>
        <dbReference type="PROSITE" id="PS50833"/>
    </source>
</evidence>
<proteinExistence type="inferred from homology"/>
<evidence type="ECO:0000256" key="1">
    <source>
        <dbReference type="ARBA" id="ARBA00004604"/>
    </source>
</evidence>
<dbReference type="GO" id="GO:0019843">
    <property type="term" value="F:rRNA binding"/>
    <property type="evidence" value="ECO:0007669"/>
    <property type="project" value="InterPro"/>
</dbReference>
<accession>A0A177WFN3</accession>
<keyword evidence="3" id="KW-0690">Ribosome biogenesis</keyword>
<dbReference type="GO" id="GO:0000027">
    <property type="term" value="P:ribosomal large subunit assembly"/>
    <property type="evidence" value="ECO:0007669"/>
    <property type="project" value="TreeGrafter"/>
</dbReference>
<dbReference type="Pfam" id="PF04427">
    <property type="entry name" value="Brix"/>
    <property type="match status" value="1"/>
</dbReference>
<dbReference type="EMBL" id="DS022302">
    <property type="protein sequence ID" value="OAJ38833.1"/>
    <property type="molecule type" value="Genomic_DNA"/>
</dbReference>
<evidence type="ECO:0000256" key="4">
    <source>
        <dbReference type="ARBA" id="ARBA00023242"/>
    </source>
</evidence>
<feature type="region of interest" description="Disordered" evidence="5">
    <location>
        <begin position="1"/>
        <end position="109"/>
    </location>
</feature>
<dbReference type="GO" id="GO:0006364">
    <property type="term" value="P:rRNA processing"/>
    <property type="evidence" value="ECO:0007669"/>
    <property type="project" value="InterPro"/>
</dbReference>
<keyword evidence="4" id="KW-0539">Nucleus</keyword>
<comment type="subcellular location">
    <subcellularLocation>
        <location evidence="1">Nucleus</location>
        <location evidence="1">Nucleolus</location>
    </subcellularLocation>
</comment>
<organism evidence="7 8">
    <name type="scientific">Batrachochytrium dendrobatidis (strain JEL423)</name>
    <dbReference type="NCBI Taxonomy" id="403673"/>
    <lineage>
        <taxon>Eukaryota</taxon>
        <taxon>Fungi</taxon>
        <taxon>Fungi incertae sedis</taxon>
        <taxon>Chytridiomycota</taxon>
        <taxon>Chytridiomycota incertae sedis</taxon>
        <taxon>Chytridiomycetes</taxon>
        <taxon>Rhizophydiales</taxon>
        <taxon>Rhizophydiales incertae sedis</taxon>
        <taxon>Batrachochytrium</taxon>
    </lineage>
</organism>